<evidence type="ECO:0000313" key="2">
    <source>
        <dbReference type="EMBL" id="MBP2409139.1"/>
    </source>
</evidence>
<dbReference type="PANTHER" id="PTHR43792">
    <property type="entry name" value="GNAT FAMILY, PUTATIVE (AFU_ORTHOLOGUE AFUA_3G00765)-RELATED-RELATED"/>
    <property type="match status" value="1"/>
</dbReference>
<dbReference type="InterPro" id="IPR051531">
    <property type="entry name" value="N-acetyltransferase"/>
</dbReference>
<gene>
    <name evidence="2" type="ORF">JOF44_002042</name>
</gene>
<dbReference type="PANTHER" id="PTHR43792:SF1">
    <property type="entry name" value="N-ACETYLTRANSFERASE DOMAIN-CONTAINING PROTEIN"/>
    <property type="match status" value="1"/>
</dbReference>
<dbReference type="EC" id="2.3.1.267" evidence="2"/>
<keyword evidence="2" id="KW-0808">Transferase</keyword>
<dbReference type="InterPro" id="IPR000182">
    <property type="entry name" value="GNAT_dom"/>
</dbReference>
<keyword evidence="2" id="KW-0012">Acyltransferase</keyword>
<dbReference type="PROSITE" id="PS51186">
    <property type="entry name" value="GNAT"/>
    <property type="match status" value="1"/>
</dbReference>
<evidence type="ECO:0000259" key="1">
    <source>
        <dbReference type="PROSITE" id="PS51186"/>
    </source>
</evidence>
<dbReference type="Proteomes" id="UP000698222">
    <property type="component" value="Unassembled WGS sequence"/>
</dbReference>
<accession>A0ABS4YK65</accession>
<name>A0ABS4YK65_9MICO</name>
<dbReference type="InterPro" id="IPR016181">
    <property type="entry name" value="Acyl_CoA_acyltransferase"/>
</dbReference>
<comment type="caution">
    <text evidence="2">The sequence shown here is derived from an EMBL/GenBank/DDBJ whole genome shotgun (WGS) entry which is preliminary data.</text>
</comment>
<dbReference type="Gene3D" id="3.40.630.30">
    <property type="match status" value="1"/>
</dbReference>
<dbReference type="EMBL" id="JAGIOC010000001">
    <property type="protein sequence ID" value="MBP2409139.1"/>
    <property type="molecule type" value="Genomic_DNA"/>
</dbReference>
<feature type="domain" description="N-acetyltransferase" evidence="1">
    <location>
        <begin position="12"/>
        <end position="170"/>
    </location>
</feature>
<sequence>MPLSFPLLGDRVLLRPFETADVPAAHTVYGDDEVMRFVGEGGAVSPEVTARMVEDYRRHQDEHGFAFWAVMARDTGELIGDAGLEVTGHGVELGYTLSRRWWGRGLATEAASLCMEAAVGPLGLGQVVALVDDDNPASARVLEKIGFTDQGRTTAHGRPHHHFELATYQPVTTGGSPFWSP</sequence>
<proteinExistence type="predicted"/>
<dbReference type="GO" id="GO:0008999">
    <property type="term" value="F:protein-N-terminal-alanine acetyltransferase activity"/>
    <property type="evidence" value="ECO:0007669"/>
    <property type="project" value="UniProtKB-EC"/>
</dbReference>
<evidence type="ECO:0000313" key="3">
    <source>
        <dbReference type="Proteomes" id="UP000698222"/>
    </source>
</evidence>
<dbReference type="SUPFAM" id="SSF55729">
    <property type="entry name" value="Acyl-CoA N-acyltransferases (Nat)"/>
    <property type="match status" value="1"/>
</dbReference>
<protein>
    <submittedName>
        <fullName evidence="2">Ribosomal-protein-alanine N-acetyltransferase</fullName>
        <ecNumber evidence="2">2.3.1.267</ecNumber>
    </submittedName>
</protein>
<dbReference type="RefSeq" id="WP_209890616.1">
    <property type="nucleotide sequence ID" value="NZ_BAAAJV010000018.1"/>
</dbReference>
<dbReference type="Pfam" id="PF13302">
    <property type="entry name" value="Acetyltransf_3"/>
    <property type="match status" value="1"/>
</dbReference>
<keyword evidence="3" id="KW-1185">Reference proteome</keyword>
<reference evidence="2 3" key="1">
    <citation type="submission" date="2021-03" db="EMBL/GenBank/DDBJ databases">
        <title>Sequencing the genomes of 1000 actinobacteria strains.</title>
        <authorList>
            <person name="Klenk H.-P."/>
        </authorList>
    </citation>
    <scope>NUCLEOTIDE SEQUENCE [LARGE SCALE GENOMIC DNA]</scope>
    <source>
        <strain evidence="2 3">DSM 14564</strain>
    </source>
</reference>
<organism evidence="2 3">
    <name type="scientific">Brachybacterium fresconis</name>
    <dbReference type="NCBI Taxonomy" id="173363"/>
    <lineage>
        <taxon>Bacteria</taxon>
        <taxon>Bacillati</taxon>
        <taxon>Actinomycetota</taxon>
        <taxon>Actinomycetes</taxon>
        <taxon>Micrococcales</taxon>
        <taxon>Dermabacteraceae</taxon>
        <taxon>Brachybacterium</taxon>
    </lineage>
</organism>